<dbReference type="AlphaFoldDB" id="A0A5N6K0L4"/>
<dbReference type="EMBL" id="VIGI01000010">
    <property type="protein sequence ID" value="KAB8295300.1"/>
    <property type="molecule type" value="Genomic_DNA"/>
</dbReference>
<dbReference type="Proteomes" id="UP000326757">
    <property type="component" value="Unassembled WGS sequence"/>
</dbReference>
<organism evidence="2 3">
    <name type="scientific">Monilinia laxa</name>
    <name type="common">Brown rot fungus</name>
    <name type="synonym">Sclerotinia laxa</name>
    <dbReference type="NCBI Taxonomy" id="61186"/>
    <lineage>
        <taxon>Eukaryota</taxon>
        <taxon>Fungi</taxon>
        <taxon>Dikarya</taxon>
        <taxon>Ascomycota</taxon>
        <taxon>Pezizomycotina</taxon>
        <taxon>Leotiomycetes</taxon>
        <taxon>Helotiales</taxon>
        <taxon>Sclerotiniaceae</taxon>
        <taxon>Monilinia</taxon>
    </lineage>
</organism>
<feature type="region of interest" description="Disordered" evidence="1">
    <location>
        <begin position="144"/>
        <end position="198"/>
    </location>
</feature>
<evidence type="ECO:0000256" key="1">
    <source>
        <dbReference type="SAM" id="MobiDB-lite"/>
    </source>
</evidence>
<accession>A0A5N6K0L4</accession>
<evidence type="ECO:0000313" key="3">
    <source>
        <dbReference type="Proteomes" id="UP000326757"/>
    </source>
</evidence>
<keyword evidence="3" id="KW-1185">Reference proteome</keyword>
<feature type="compositionally biased region" description="Polar residues" evidence="1">
    <location>
        <begin position="24"/>
        <end position="64"/>
    </location>
</feature>
<gene>
    <name evidence="2" type="ORF">EYC80_007204</name>
</gene>
<dbReference type="OrthoDB" id="5389296at2759"/>
<proteinExistence type="predicted"/>
<name>A0A5N6K0L4_MONLA</name>
<sequence>MPPPVTPSPHRFVIKKQPPPPRSQLAQDSTPRPAGTQQFNTTPRFTFSSTPRAAGSQTIPSSTPAERYLTPARKIPKVRENIELSTQELEDDYAVDTRLSKRQRTSPLLAADAVSEENDDLLSSSLSIVSSPISHRPNHIPTTNIKPKFLLSTPLPPSTPQSTAPTTFLKPPRFRPPDPTETQGNADPLPEQFSPHRKGQKYVVGGLAAEVRDWLINIDSAVPSHGAPGVQKGKDRDREWLVKMVVDEVSGGGRMGMCLVRGRKMRDVEGVEMVDDSGVVKVLLAGEGVGTGLQRGKDVEVGRVVGIKGPVWEIAIEGEKWGVGLGPCYYQFRTFLLWSVKLCRIEEQKFNNNIQIQHTTKTPLDPFYLYF</sequence>
<comment type="caution">
    <text evidence="2">The sequence shown here is derived from an EMBL/GenBank/DDBJ whole genome shotgun (WGS) entry which is preliminary data.</text>
</comment>
<reference evidence="2 3" key="1">
    <citation type="submission" date="2019-06" db="EMBL/GenBank/DDBJ databases">
        <title>Genome Sequence of the Brown Rot Fungal Pathogen Monilinia laxa.</title>
        <authorList>
            <person name="De Miccolis Angelini R.M."/>
            <person name="Landi L."/>
            <person name="Abate D."/>
            <person name="Pollastro S."/>
            <person name="Romanazzi G."/>
            <person name="Faretra F."/>
        </authorList>
    </citation>
    <scope>NUCLEOTIDE SEQUENCE [LARGE SCALE GENOMIC DNA]</scope>
    <source>
        <strain evidence="2 3">Mlax316</strain>
    </source>
</reference>
<feature type="region of interest" description="Disordered" evidence="1">
    <location>
        <begin position="1"/>
        <end position="72"/>
    </location>
</feature>
<protein>
    <submittedName>
        <fullName evidence="2">Uncharacterized protein</fullName>
    </submittedName>
</protein>
<evidence type="ECO:0000313" key="2">
    <source>
        <dbReference type="EMBL" id="KAB8295300.1"/>
    </source>
</evidence>